<proteinExistence type="predicted"/>
<evidence type="ECO:0000256" key="1">
    <source>
        <dbReference type="SAM" id="MobiDB-lite"/>
    </source>
</evidence>
<organism evidence="2 3">
    <name type="scientific">Cucumis melo var. makuwa</name>
    <name type="common">Oriental melon</name>
    <dbReference type="NCBI Taxonomy" id="1194695"/>
    <lineage>
        <taxon>Eukaryota</taxon>
        <taxon>Viridiplantae</taxon>
        <taxon>Streptophyta</taxon>
        <taxon>Embryophyta</taxon>
        <taxon>Tracheophyta</taxon>
        <taxon>Spermatophyta</taxon>
        <taxon>Magnoliopsida</taxon>
        <taxon>eudicotyledons</taxon>
        <taxon>Gunneridae</taxon>
        <taxon>Pentapetalae</taxon>
        <taxon>rosids</taxon>
        <taxon>fabids</taxon>
        <taxon>Cucurbitales</taxon>
        <taxon>Cucurbitaceae</taxon>
        <taxon>Benincaseae</taxon>
        <taxon>Cucumis</taxon>
    </lineage>
</organism>
<feature type="compositionally biased region" description="Basic and acidic residues" evidence="1">
    <location>
        <begin position="15"/>
        <end position="35"/>
    </location>
</feature>
<sequence length="64" mass="7116">MVTIGVEPVKENTELETEFRFQSRKTDESGSKLDGDQSSVYVDDGEKNKMKSEATLEGETRNGS</sequence>
<feature type="region of interest" description="Disordered" evidence="1">
    <location>
        <begin position="15"/>
        <end position="64"/>
    </location>
</feature>
<name>A0A5A7UYH1_CUCMM</name>
<feature type="compositionally biased region" description="Basic and acidic residues" evidence="1">
    <location>
        <begin position="44"/>
        <end position="64"/>
    </location>
</feature>
<dbReference type="AlphaFoldDB" id="A0A5A7UYH1"/>
<dbReference type="EMBL" id="SSTE01006676">
    <property type="protein sequence ID" value="KAA0058559.1"/>
    <property type="molecule type" value="Genomic_DNA"/>
</dbReference>
<evidence type="ECO:0000313" key="3">
    <source>
        <dbReference type="Proteomes" id="UP000321393"/>
    </source>
</evidence>
<protein>
    <submittedName>
        <fullName evidence="2">Uncharacterized protein</fullName>
    </submittedName>
</protein>
<comment type="caution">
    <text evidence="2">The sequence shown here is derived from an EMBL/GenBank/DDBJ whole genome shotgun (WGS) entry which is preliminary data.</text>
</comment>
<reference evidence="2 3" key="1">
    <citation type="submission" date="2019-08" db="EMBL/GenBank/DDBJ databases">
        <title>Draft genome sequences of two oriental melons (Cucumis melo L. var makuwa).</title>
        <authorList>
            <person name="Kwon S.-Y."/>
        </authorList>
    </citation>
    <scope>NUCLEOTIDE SEQUENCE [LARGE SCALE GENOMIC DNA]</scope>
    <source>
        <strain evidence="3">cv. SW 3</strain>
        <tissue evidence="2">Leaf</tissue>
    </source>
</reference>
<gene>
    <name evidence="2" type="ORF">E6C27_scaffold339G00260</name>
</gene>
<accession>A0A5A7UYH1</accession>
<evidence type="ECO:0000313" key="2">
    <source>
        <dbReference type="EMBL" id="KAA0058559.1"/>
    </source>
</evidence>
<dbReference type="Proteomes" id="UP000321393">
    <property type="component" value="Unassembled WGS sequence"/>
</dbReference>